<keyword evidence="5" id="KW-0699">rRNA-binding</keyword>
<comment type="subunit">
    <text evidence="5">Part of the 30S ribosomal subunit. Contacts proteins S5 and S12.</text>
</comment>
<evidence type="ECO:0000313" key="6">
    <source>
        <dbReference type="EMBL" id="EKD66491.1"/>
    </source>
</evidence>
<evidence type="ECO:0000256" key="5">
    <source>
        <dbReference type="HAMAP-Rule" id="MF_01302"/>
    </source>
</evidence>
<keyword evidence="5" id="KW-0694">RNA-binding</keyword>
<evidence type="ECO:0000256" key="4">
    <source>
        <dbReference type="ARBA" id="ARBA00035258"/>
    </source>
</evidence>
<dbReference type="EMBL" id="AMFJ01021624">
    <property type="protein sequence ID" value="EKD66491.1"/>
    <property type="molecule type" value="Genomic_DNA"/>
</dbReference>
<evidence type="ECO:0000256" key="3">
    <source>
        <dbReference type="ARBA" id="ARBA00023274"/>
    </source>
</evidence>
<dbReference type="GO" id="GO:0006412">
    <property type="term" value="P:translation"/>
    <property type="evidence" value="ECO:0007669"/>
    <property type="project" value="UniProtKB-UniRule"/>
</dbReference>
<dbReference type="NCBIfam" id="NF001109">
    <property type="entry name" value="PRK00136.1"/>
    <property type="match status" value="1"/>
</dbReference>
<gene>
    <name evidence="5 6" type="primary">rpsH</name>
    <name evidence="6" type="ORF">ACD_49C00038G0025</name>
</gene>
<dbReference type="GO" id="GO:1990904">
    <property type="term" value="C:ribonucleoprotein complex"/>
    <property type="evidence" value="ECO:0007669"/>
    <property type="project" value="UniProtKB-KW"/>
</dbReference>
<dbReference type="GO" id="GO:0005840">
    <property type="term" value="C:ribosome"/>
    <property type="evidence" value="ECO:0007669"/>
    <property type="project" value="UniProtKB-KW"/>
</dbReference>
<sequence length="131" mass="15430">MINDPIADLLTRIRNAYIARLEVIKLPYSKIKEQILKILVKNKYIISVEIEDLWNNKKDLVVNLNNVRITKYIPTLKRISKPGQRIYIKSTDIKKSRNWLGIYILSTPKWLITGYEARSLNVWGELLCEIF</sequence>
<comment type="function">
    <text evidence="5">One of the primary rRNA binding proteins, it binds directly to 16S rRNA central domain where it helps coordinate assembly of the platform of the 30S subunit.</text>
</comment>
<dbReference type="Gene3D" id="3.30.1370.30">
    <property type="match status" value="1"/>
</dbReference>
<dbReference type="SUPFAM" id="SSF56047">
    <property type="entry name" value="Ribosomal protein S8"/>
    <property type="match status" value="1"/>
</dbReference>
<dbReference type="GO" id="GO:0003735">
    <property type="term" value="F:structural constituent of ribosome"/>
    <property type="evidence" value="ECO:0007669"/>
    <property type="project" value="InterPro"/>
</dbReference>
<keyword evidence="2 5" id="KW-0689">Ribosomal protein</keyword>
<name>K2AXJ2_9BACT</name>
<dbReference type="InterPro" id="IPR000630">
    <property type="entry name" value="Ribosomal_uS8"/>
</dbReference>
<keyword evidence="3 5" id="KW-0687">Ribonucleoprotein</keyword>
<reference evidence="6" key="1">
    <citation type="journal article" date="2012" name="Science">
        <title>Fermentation, hydrogen, and sulfur metabolism in multiple uncultivated bacterial phyla.</title>
        <authorList>
            <person name="Wrighton K.C."/>
            <person name="Thomas B.C."/>
            <person name="Sharon I."/>
            <person name="Miller C.S."/>
            <person name="Castelle C.J."/>
            <person name="VerBerkmoes N.C."/>
            <person name="Wilkins M.J."/>
            <person name="Hettich R.L."/>
            <person name="Lipton M.S."/>
            <person name="Williams K.H."/>
            <person name="Long P.E."/>
            <person name="Banfield J.F."/>
        </authorList>
    </citation>
    <scope>NUCLEOTIDE SEQUENCE [LARGE SCALE GENOMIC DNA]</scope>
</reference>
<evidence type="ECO:0000256" key="2">
    <source>
        <dbReference type="ARBA" id="ARBA00022980"/>
    </source>
</evidence>
<evidence type="ECO:0000256" key="1">
    <source>
        <dbReference type="ARBA" id="ARBA00006471"/>
    </source>
</evidence>
<comment type="similarity">
    <text evidence="1 5">Belongs to the universal ribosomal protein uS8 family.</text>
</comment>
<comment type="caution">
    <text evidence="6">The sequence shown here is derived from an EMBL/GenBank/DDBJ whole genome shotgun (WGS) entry which is preliminary data.</text>
</comment>
<dbReference type="HAMAP" id="MF_01302_B">
    <property type="entry name" value="Ribosomal_uS8_B"/>
    <property type="match status" value="1"/>
</dbReference>
<dbReference type="PANTHER" id="PTHR11758">
    <property type="entry name" value="40S RIBOSOMAL PROTEIN S15A"/>
    <property type="match status" value="1"/>
</dbReference>
<dbReference type="AlphaFoldDB" id="K2AXJ2"/>
<dbReference type="InterPro" id="IPR035987">
    <property type="entry name" value="Ribosomal_uS8_sf"/>
</dbReference>
<dbReference type="FunFam" id="3.30.1490.10:FF:000001">
    <property type="entry name" value="30S ribosomal protein S8"/>
    <property type="match status" value="1"/>
</dbReference>
<dbReference type="Gene3D" id="3.30.1490.10">
    <property type="match status" value="1"/>
</dbReference>
<organism evidence="6">
    <name type="scientific">uncultured bacterium</name>
    <name type="common">gcode 4</name>
    <dbReference type="NCBI Taxonomy" id="1234023"/>
    <lineage>
        <taxon>Bacteria</taxon>
        <taxon>environmental samples</taxon>
    </lineage>
</organism>
<protein>
    <recommendedName>
        <fullName evidence="4 5">Small ribosomal subunit protein uS8</fullName>
    </recommendedName>
</protein>
<dbReference type="GO" id="GO:0005737">
    <property type="term" value="C:cytoplasm"/>
    <property type="evidence" value="ECO:0007669"/>
    <property type="project" value="UniProtKB-ARBA"/>
</dbReference>
<dbReference type="GO" id="GO:0019843">
    <property type="term" value="F:rRNA binding"/>
    <property type="evidence" value="ECO:0007669"/>
    <property type="project" value="UniProtKB-UniRule"/>
</dbReference>
<dbReference type="Pfam" id="PF00410">
    <property type="entry name" value="Ribosomal_S8"/>
    <property type="match status" value="1"/>
</dbReference>
<proteinExistence type="inferred from homology"/>
<accession>K2AXJ2</accession>